<feature type="region of interest" description="Disordered" evidence="9">
    <location>
        <begin position="111"/>
        <end position="130"/>
    </location>
</feature>
<keyword evidence="3 8" id="KW-0540">Nuclease</keyword>
<dbReference type="InterPro" id="IPR040255">
    <property type="entry name" value="Non-specific_endonuclease"/>
</dbReference>
<dbReference type="SMART" id="SM00477">
    <property type="entry name" value="NUC"/>
    <property type="match status" value="1"/>
</dbReference>
<dbReference type="InterPro" id="IPR001604">
    <property type="entry name" value="Endo_G_ENPP1-like_dom"/>
</dbReference>
<dbReference type="SMART" id="SM00892">
    <property type="entry name" value="Endonuclease_NS"/>
    <property type="match status" value="1"/>
</dbReference>
<evidence type="ECO:0000259" key="12">
    <source>
        <dbReference type="SMART" id="SM00477"/>
    </source>
</evidence>
<dbReference type="RefSeq" id="WP_209379458.1">
    <property type="nucleotide sequence ID" value="NZ_JAGIZB010000008.1"/>
</dbReference>
<keyword evidence="11" id="KW-0732">Signal</keyword>
<feature type="transmembrane region" description="Helical" evidence="10">
    <location>
        <begin position="290"/>
        <end position="308"/>
    </location>
</feature>
<keyword evidence="4 8" id="KW-0479">Metal-binding</keyword>
<evidence type="ECO:0000313" key="14">
    <source>
        <dbReference type="EMBL" id="MBP0445215.1"/>
    </source>
</evidence>
<evidence type="ECO:0000313" key="15">
    <source>
        <dbReference type="Proteomes" id="UP000681594"/>
    </source>
</evidence>
<dbReference type="InterPro" id="IPR018524">
    <property type="entry name" value="DNA/RNA_endonuclease_AS"/>
</dbReference>
<dbReference type="InterPro" id="IPR044929">
    <property type="entry name" value="DNA/RNA_non-sp_Endonuclease_sf"/>
</dbReference>
<dbReference type="InterPro" id="IPR020821">
    <property type="entry name" value="ENPP1-3/EXOG-like_nuc-like"/>
</dbReference>
<dbReference type="EC" id="3.1.30.-" evidence="8"/>
<dbReference type="Gene3D" id="3.40.570.10">
    <property type="entry name" value="Extracellular Endonuclease, subunit A"/>
    <property type="match status" value="1"/>
</dbReference>
<evidence type="ECO:0000256" key="10">
    <source>
        <dbReference type="SAM" id="Phobius"/>
    </source>
</evidence>
<evidence type="ECO:0000259" key="13">
    <source>
        <dbReference type="SMART" id="SM00892"/>
    </source>
</evidence>
<dbReference type="Pfam" id="PF01223">
    <property type="entry name" value="Endonuclease_NS"/>
    <property type="match status" value="1"/>
</dbReference>
<keyword evidence="10" id="KW-0472">Membrane</keyword>
<comment type="similarity">
    <text evidence="2 8">Belongs to the DNA/RNA non-specific endonuclease family.</text>
</comment>
<evidence type="ECO:0000256" key="7">
    <source>
        <dbReference type="ARBA" id="ARBA00022842"/>
    </source>
</evidence>
<name>A0ABS4ADY9_9PROT</name>
<dbReference type="InterPro" id="IPR044925">
    <property type="entry name" value="His-Me_finger_sf"/>
</dbReference>
<keyword evidence="10" id="KW-1133">Transmembrane helix</keyword>
<keyword evidence="10" id="KW-0812">Transmembrane</keyword>
<protein>
    <recommendedName>
        <fullName evidence="8">Endonuclease</fullName>
        <ecNumber evidence="8">3.1.30.-</ecNumber>
    </recommendedName>
</protein>
<proteinExistence type="inferred from homology"/>
<organism evidence="14 15">
    <name type="scientific">Pararoseomonas baculiformis</name>
    <dbReference type="NCBI Taxonomy" id="2820812"/>
    <lineage>
        <taxon>Bacteria</taxon>
        <taxon>Pseudomonadati</taxon>
        <taxon>Pseudomonadota</taxon>
        <taxon>Alphaproteobacteria</taxon>
        <taxon>Acetobacterales</taxon>
        <taxon>Acetobacteraceae</taxon>
        <taxon>Pararoseomonas</taxon>
    </lineage>
</organism>
<comment type="caution">
    <text evidence="14">The sequence shown here is derived from an EMBL/GenBank/DDBJ whole genome shotgun (WGS) entry which is preliminary data.</text>
</comment>
<evidence type="ECO:0000256" key="5">
    <source>
        <dbReference type="ARBA" id="ARBA00022759"/>
    </source>
</evidence>
<evidence type="ECO:0000256" key="8">
    <source>
        <dbReference type="RuleBase" id="RU366055"/>
    </source>
</evidence>
<feature type="region of interest" description="Disordered" evidence="9">
    <location>
        <begin position="20"/>
        <end position="39"/>
    </location>
</feature>
<keyword evidence="7" id="KW-0460">Magnesium</keyword>
<dbReference type="GO" id="GO:0004519">
    <property type="term" value="F:endonuclease activity"/>
    <property type="evidence" value="ECO:0007669"/>
    <property type="project" value="UniProtKB-KW"/>
</dbReference>
<dbReference type="EMBL" id="JAGIZB010000008">
    <property type="protein sequence ID" value="MBP0445215.1"/>
    <property type="molecule type" value="Genomic_DNA"/>
</dbReference>
<keyword evidence="5 8" id="KW-0255">Endonuclease</keyword>
<comment type="cofactor">
    <cofactor evidence="1 8">
        <name>Mg(2+)</name>
        <dbReference type="ChEBI" id="CHEBI:18420"/>
    </cofactor>
</comment>
<feature type="chain" id="PRO_5045402761" description="Endonuclease" evidence="11">
    <location>
        <begin position="23"/>
        <end position="311"/>
    </location>
</feature>
<dbReference type="PANTHER" id="PTHR13966:SF5">
    <property type="entry name" value="ENDONUCLEASE G, MITOCHONDRIAL"/>
    <property type="match status" value="1"/>
</dbReference>
<dbReference type="Proteomes" id="UP000681594">
    <property type="component" value="Unassembled WGS sequence"/>
</dbReference>
<evidence type="ECO:0000256" key="11">
    <source>
        <dbReference type="SAM" id="SignalP"/>
    </source>
</evidence>
<evidence type="ECO:0000256" key="2">
    <source>
        <dbReference type="ARBA" id="ARBA00010052"/>
    </source>
</evidence>
<feature type="domain" description="ENPP1-3/EXOG-like endonuclease/phosphodiesterase" evidence="12">
    <location>
        <begin position="53"/>
        <end position="242"/>
    </location>
</feature>
<evidence type="ECO:0000256" key="3">
    <source>
        <dbReference type="ARBA" id="ARBA00022722"/>
    </source>
</evidence>
<feature type="signal peptide" evidence="11">
    <location>
        <begin position="1"/>
        <end position="22"/>
    </location>
</feature>
<feature type="region of interest" description="Disordered" evidence="9">
    <location>
        <begin position="82"/>
        <end position="106"/>
    </location>
</feature>
<dbReference type="PANTHER" id="PTHR13966">
    <property type="entry name" value="ENDONUCLEASE RELATED"/>
    <property type="match status" value="1"/>
</dbReference>
<dbReference type="SUPFAM" id="SSF54060">
    <property type="entry name" value="His-Me finger endonucleases"/>
    <property type="match status" value="1"/>
</dbReference>
<dbReference type="PROSITE" id="PS01070">
    <property type="entry name" value="NUCLEASE_NON_SPEC"/>
    <property type="match status" value="1"/>
</dbReference>
<feature type="compositionally biased region" description="Pro residues" evidence="9">
    <location>
        <begin position="269"/>
        <end position="279"/>
    </location>
</feature>
<feature type="domain" description="DNA/RNA non-specific endonuclease/pyrophosphatase/phosphodiesterase" evidence="13">
    <location>
        <begin position="52"/>
        <end position="242"/>
    </location>
</feature>
<feature type="region of interest" description="Disordered" evidence="9">
    <location>
        <begin position="251"/>
        <end position="284"/>
    </location>
</feature>
<accession>A0ABS4ADY9</accession>
<evidence type="ECO:0000256" key="6">
    <source>
        <dbReference type="ARBA" id="ARBA00022801"/>
    </source>
</evidence>
<sequence>MAAAAVALAAASLALPPVPAGAQDSNCRPHHPGGVPPAITRPQLAAQTRTLCYEAFAVIHSGISRTPLAAAERLTRASIQRARQVERDDRFHAEDALPEDERSRLSDYARSGYDRGHMAPSGNMPTPSAQAESFSLANIVPQNPGMNRCLWEGVESTVRELAMEEGEVFVVTGPVFEGGNLLRLNGRVLVPTSLYKAVYLPRRGQAAAYLAPNEPGLAWRAVSLDELRDIAGIDVFPQLSPAVKARAMALPEPRPSNVRGSCDNLPDAAPAPRPQPPAGPDDGDGVSTTLILAGIFAAVMVAALLRVLGRR</sequence>
<evidence type="ECO:0000256" key="4">
    <source>
        <dbReference type="ARBA" id="ARBA00022723"/>
    </source>
</evidence>
<feature type="compositionally biased region" description="Basic and acidic residues" evidence="9">
    <location>
        <begin position="83"/>
        <end position="106"/>
    </location>
</feature>
<evidence type="ECO:0000256" key="1">
    <source>
        <dbReference type="ARBA" id="ARBA00001946"/>
    </source>
</evidence>
<gene>
    <name evidence="14" type="ORF">J8J14_10525</name>
</gene>
<evidence type="ECO:0000256" key="9">
    <source>
        <dbReference type="SAM" id="MobiDB-lite"/>
    </source>
</evidence>
<keyword evidence="6 8" id="KW-0378">Hydrolase</keyword>
<reference evidence="14 15" key="1">
    <citation type="submission" date="2021-03" db="EMBL/GenBank/DDBJ databases">
        <authorList>
            <person name="So Y."/>
        </authorList>
    </citation>
    <scope>NUCLEOTIDE SEQUENCE [LARGE SCALE GENOMIC DNA]</scope>
    <source>
        <strain evidence="14 15">SSH11</strain>
    </source>
</reference>
<keyword evidence="15" id="KW-1185">Reference proteome</keyword>